<dbReference type="EMBL" id="FLUN01000001">
    <property type="protein sequence ID" value="SBW11108.1"/>
    <property type="molecule type" value="Genomic_DNA"/>
</dbReference>
<name>A0A212KHL2_9FIRM</name>
<dbReference type="PANTHER" id="PTHR43797">
    <property type="entry name" value="HOMOCYSTEINE/CYSTEINE SYNTHASE"/>
    <property type="match status" value="1"/>
</dbReference>
<evidence type="ECO:0000256" key="3">
    <source>
        <dbReference type="ARBA" id="ARBA00022898"/>
    </source>
</evidence>
<reference evidence="6" key="1">
    <citation type="submission" date="2016-04" db="EMBL/GenBank/DDBJ databases">
        <authorList>
            <person name="Evans L.H."/>
            <person name="Alamgir A."/>
            <person name="Owens N."/>
            <person name="Weber N.D."/>
            <person name="Virtaneva K."/>
            <person name="Barbian K."/>
            <person name="Babar A."/>
            <person name="Rosenke K."/>
        </authorList>
    </citation>
    <scope>NUCLEOTIDE SEQUENCE</scope>
    <source>
        <strain evidence="6">86</strain>
    </source>
</reference>
<dbReference type="InterPro" id="IPR015421">
    <property type="entry name" value="PyrdxlP-dep_Trfase_major"/>
</dbReference>
<dbReference type="Gene3D" id="3.90.1150.130">
    <property type="match status" value="1"/>
</dbReference>
<dbReference type="InterPro" id="IPR000277">
    <property type="entry name" value="Cys/Met-Metab_PyrdxlP-dep_enz"/>
</dbReference>
<dbReference type="GO" id="GO:0005737">
    <property type="term" value="C:cytoplasm"/>
    <property type="evidence" value="ECO:0007669"/>
    <property type="project" value="TreeGrafter"/>
</dbReference>
<evidence type="ECO:0000256" key="1">
    <source>
        <dbReference type="ARBA" id="ARBA00001933"/>
    </source>
</evidence>
<organism evidence="6">
    <name type="scientific">uncultured Eubacteriales bacterium</name>
    <dbReference type="NCBI Taxonomy" id="172733"/>
    <lineage>
        <taxon>Bacteria</taxon>
        <taxon>Bacillati</taxon>
        <taxon>Bacillota</taxon>
        <taxon>Clostridia</taxon>
        <taxon>Eubacteriales</taxon>
        <taxon>environmental samples</taxon>
    </lineage>
</organism>
<evidence type="ECO:0000313" key="6">
    <source>
        <dbReference type="EMBL" id="SBW11108.1"/>
    </source>
</evidence>
<dbReference type="InterPro" id="IPR015424">
    <property type="entry name" value="PyrdxlP-dep_Trfase"/>
</dbReference>
<dbReference type="GO" id="GO:0004124">
    <property type="term" value="F:cysteine synthase activity"/>
    <property type="evidence" value="ECO:0007669"/>
    <property type="project" value="TreeGrafter"/>
</dbReference>
<dbReference type="AlphaFoldDB" id="A0A212KHL2"/>
<comment type="cofactor">
    <cofactor evidence="1 4">
        <name>pyridoxal 5'-phosphate</name>
        <dbReference type="ChEBI" id="CHEBI:597326"/>
    </cofactor>
</comment>
<proteinExistence type="inferred from homology"/>
<dbReference type="Pfam" id="PF22475">
    <property type="entry name" value="YhfS-like_C"/>
    <property type="match status" value="1"/>
</dbReference>
<dbReference type="GO" id="GO:0019346">
    <property type="term" value="P:transsulfuration"/>
    <property type="evidence" value="ECO:0007669"/>
    <property type="project" value="InterPro"/>
</dbReference>
<feature type="domain" description="YhfS-like C-terminal" evidence="5">
    <location>
        <begin position="260"/>
        <end position="360"/>
    </location>
</feature>
<dbReference type="Gene3D" id="3.40.640.10">
    <property type="entry name" value="Type I PLP-dependent aspartate aminotransferase-like (Major domain)"/>
    <property type="match status" value="1"/>
</dbReference>
<evidence type="ECO:0000256" key="4">
    <source>
        <dbReference type="RuleBase" id="RU362118"/>
    </source>
</evidence>
<dbReference type="PANTHER" id="PTHR43797:SF2">
    <property type="entry name" value="HOMOCYSTEINE_CYSTEINE SYNTHASE"/>
    <property type="match status" value="1"/>
</dbReference>
<dbReference type="Pfam" id="PF01053">
    <property type="entry name" value="Cys_Met_Meta_PP"/>
    <property type="match status" value="1"/>
</dbReference>
<dbReference type="GO" id="GO:0030170">
    <property type="term" value="F:pyridoxal phosphate binding"/>
    <property type="evidence" value="ECO:0007669"/>
    <property type="project" value="InterPro"/>
</dbReference>
<dbReference type="GO" id="GO:0006535">
    <property type="term" value="P:cysteine biosynthetic process from serine"/>
    <property type="evidence" value="ECO:0007669"/>
    <property type="project" value="TreeGrafter"/>
</dbReference>
<dbReference type="GO" id="GO:0003961">
    <property type="term" value="F:O-acetylhomoserine aminocarboxypropyltransferase activity"/>
    <property type="evidence" value="ECO:0007669"/>
    <property type="project" value="TreeGrafter"/>
</dbReference>
<evidence type="ECO:0000259" key="5">
    <source>
        <dbReference type="Pfam" id="PF22475"/>
    </source>
</evidence>
<dbReference type="SUPFAM" id="SSF53383">
    <property type="entry name" value="PLP-dependent transferases"/>
    <property type="match status" value="1"/>
</dbReference>
<protein>
    <recommendedName>
        <fullName evidence="5">YhfS-like C-terminal domain-containing protein</fullName>
    </recommendedName>
</protein>
<keyword evidence="2" id="KW-0808">Transferase</keyword>
<comment type="similarity">
    <text evidence="4">Belongs to the trans-sulfuration enzymes family.</text>
</comment>
<dbReference type="InterPro" id="IPR006235">
    <property type="entry name" value="OAc-hSer/O-AcSer_sulfhydrylase"/>
</dbReference>
<sequence length="371" mass="40005">MEITTYPLQSISMEQAKALQFKVIDVITRHFNGREVLSSGDLGVVPGLNKPVTTKKAEEAIAEIFGAERALLVRGSGTGALRWALLSILRPGDTLLVHEAPVYPTTQVTAEGMGLNLLCANYNDPASIEQVVSAHKGEIKGVLVQLTRQKIDDSYNLEAVLLQLKSLMPETPIVTDDNYAAMKVEKIGCQAGADLSSFSCFKLLGPEGVGVLVGARRYIDVAEKWQYSGGSQVQGHEAMAVLRGLTYAPVALAVQSEVNEELVCRLNAGELPGVRRAFLANAQSKVLLVEFDGDCAEAVLRVTPELGAASHPVGSESIYEFAPMIYRVSGTFRAQDPSLERRMVRINPMRSGADTILRILGEALARVQGGK</sequence>
<dbReference type="InterPro" id="IPR054718">
    <property type="entry name" value="YhfS-like_C"/>
</dbReference>
<gene>
    <name evidence="6" type="primary">yhfS</name>
    <name evidence="6" type="ORF">KL86CLO1_13158</name>
</gene>
<dbReference type="GO" id="GO:0071269">
    <property type="term" value="P:L-homocysteine biosynthetic process"/>
    <property type="evidence" value="ECO:0007669"/>
    <property type="project" value="TreeGrafter"/>
</dbReference>
<evidence type="ECO:0000256" key="2">
    <source>
        <dbReference type="ARBA" id="ARBA00022679"/>
    </source>
</evidence>
<keyword evidence="3 4" id="KW-0663">Pyridoxal phosphate</keyword>
<accession>A0A212KHL2</accession>